<evidence type="ECO:0000313" key="2">
    <source>
        <dbReference type="Proteomes" id="UP001597374"/>
    </source>
</evidence>
<gene>
    <name evidence="1" type="ORF">ACFSKP_03390</name>
</gene>
<sequence length="45" mass="5171">MPKFSKWGGTKEQPELTIDHQVKGKTEKTVIKVLDFERITLGNKN</sequence>
<protein>
    <submittedName>
        <fullName evidence="1">Uncharacterized protein</fullName>
    </submittedName>
</protein>
<name>A0ABW5CSG3_9BACT</name>
<dbReference type="EMBL" id="JBHUIM010000001">
    <property type="protein sequence ID" value="MFD2245282.1"/>
    <property type="molecule type" value="Genomic_DNA"/>
</dbReference>
<organism evidence="1 2">
    <name type="scientific">Pontibacter ruber</name>
    <dbReference type="NCBI Taxonomy" id="1343895"/>
    <lineage>
        <taxon>Bacteria</taxon>
        <taxon>Pseudomonadati</taxon>
        <taxon>Bacteroidota</taxon>
        <taxon>Cytophagia</taxon>
        <taxon>Cytophagales</taxon>
        <taxon>Hymenobacteraceae</taxon>
        <taxon>Pontibacter</taxon>
    </lineage>
</organism>
<proteinExistence type="predicted"/>
<dbReference type="Proteomes" id="UP001597374">
    <property type="component" value="Unassembled WGS sequence"/>
</dbReference>
<reference evidence="2" key="1">
    <citation type="journal article" date="2019" name="Int. J. Syst. Evol. Microbiol.">
        <title>The Global Catalogue of Microorganisms (GCM) 10K type strain sequencing project: providing services to taxonomists for standard genome sequencing and annotation.</title>
        <authorList>
            <consortium name="The Broad Institute Genomics Platform"/>
            <consortium name="The Broad Institute Genome Sequencing Center for Infectious Disease"/>
            <person name="Wu L."/>
            <person name="Ma J."/>
        </authorList>
    </citation>
    <scope>NUCLEOTIDE SEQUENCE [LARGE SCALE GENOMIC DNA]</scope>
    <source>
        <strain evidence="2">CGMCC 4.1782</strain>
    </source>
</reference>
<dbReference type="RefSeq" id="WP_250429262.1">
    <property type="nucleotide sequence ID" value="NZ_JALPRR010000002.1"/>
</dbReference>
<evidence type="ECO:0000313" key="1">
    <source>
        <dbReference type="EMBL" id="MFD2245282.1"/>
    </source>
</evidence>
<keyword evidence="2" id="KW-1185">Reference proteome</keyword>
<accession>A0ABW5CSG3</accession>
<comment type="caution">
    <text evidence="1">The sequence shown here is derived from an EMBL/GenBank/DDBJ whole genome shotgun (WGS) entry which is preliminary data.</text>
</comment>